<name>A0AAV0FCP9_9ASTE</name>
<comment type="caution">
    <text evidence="2">The sequence shown here is derived from an EMBL/GenBank/DDBJ whole genome shotgun (WGS) entry which is preliminary data.</text>
</comment>
<gene>
    <name evidence="2" type="ORF">CEPIT_LOCUS32776</name>
</gene>
<feature type="region of interest" description="Disordered" evidence="1">
    <location>
        <begin position="47"/>
        <end position="66"/>
    </location>
</feature>
<evidence type="ECO:0000256" key="1">
    <source>
        <dbReference type="SAM" id="MobiDB-lite"/>
    </source>
</evidence>
<dbReference type="AlphaFoldDB" id="A0AAV0FCP9"/>
<keyword evidence="3" id="KW-1185">Reference proteome</keyword>
<feature type="region of interest" description="Disordered" evidence="1">
    <location>
        <begin position="89"/>
        <end position="118"/>
    </location>
</feature>
<reference evidence="2" key="1">
    <citation type="submission" date="2022-07" db="EMBL/GenBank/DDBJ databases">
        <authorList>
            <person name="Macas J."/>
            <person name="Novak P."/>
            <person name="Neumann P."/>
        </authorList>
    </citation>
    <scope>NUCLEOTIDE SEQUENCE</scope>
</reference>
<dbReference type="EMBL" id="CAMAPF010000975">
    <property type="protein sequence ID" value="CAH9133216.1"/>
    <property type="molecule type" value="Genomic_DNA"/>
</dbReference>
<dbReference type="Proteomes" id="UP001152523">
    <property type="component" value="Unassembled WGS sequence"/>
</dbReference>
<sequence>MIADWYSKKRYLAAYHFHMQPILGKMFMQCDQYEAIEPPNIVKMASRPRHKRIKASNERNPNPTKLSRKKIIQTCSLCTLLGHNRTTCPNGSNQVPPQGKTPRTRPTSSTNPESATPCLESETIIAKCASQMGINPNAQTKMVIPCERTLRKKLPFKRACEITRNIRFCGDG</sequence>
<evidence type="ECO:0000313" key="3">
    <source>
        <dbReference type="Proteomes" id="UP001152523"/>
    </source>
</evidence>
<protein>
    <submittedName>
        <fullName evidence="2">Uncharacterized protein</fullName>
    </submittedName>
</protein>
<accession>A0AAV0FCP9</accession>
<organism evidence="2 3">
    <name type="scientific">Cuscuta epithymum</name>
    <dbReference type="NCBI Taxonomy" id="186058"/>
    <lineage>
        <taxon>Eukaryota</taxon>
        <taxon>Viridiplantae</taxon>
        <taxon>Streptophyta</taxon>
        <taxon>Embryophyta</taxon>
        <taxon>Tracheophyta</taxon>
        <taxon>Spermatophyta</taxon>
        <taxon>Magnoliopsida</taxon>
        <taxon>eudicotyledons</taxon>
        <taxon>Gunneridae</taxon>
        <taxon>Pentapetalae</taxon>
        <taxon>asterids</taxon>
        <taxon>lamiids</taxon>
        <taxon>Solanales</taxon>
        <taxon>Convolvulaceae</taxon>
        <taxon>Cuscuteae</taxon>
        <taxon>Cuscuta</taxon>
        <taxon>Cuscuta subgen. Cuscuta</taxon>
    </lineage>
</organism>
<evidence type="ECO:0000313" key="2">
    <source>
        <dbReference type="EMBL" id="CAH9133216.1"/>
    </source>
</evidence>
<proteinExistence type="predicted"/>